<evidence type="ECO:0000256" key="10">
    <source>
        <dbReference type="ARBA" id="ARBA00023224"/>
    </source>
</evidence>
<keyword evidence="6 12" id="KW-0297">G-protein coupled receptor</keyword>
<evidence type="ECO:0000256" key="1">
    <source>
        <dbReference type="ARBA" id="ARBA00004651"/>
    </source>
</evidence>
<protein>
    <recommendedName>
        <fullName evidence="2">Thromboxane A2 receptor</fullName>
    </recommendedName>
    <alternativeName>
        <fullName evidence="11">Prostanoid TP receptor</fullName>
    </alternativeName>
</protein>
<dbReference type="Ensembl" id="ENSGMOT00000026362.1">
    <property type="protein sequence ID" value="ENSGMOP00000053654.1"/>
    <property type="gene ID" value="ENSGMOG00000029072.1"/>
</dbReference>
<dbReference type="PANTHER" id="PTHR11866:SF7">
    <property type="entry name" value="PROSTACYCLIN RECEPTOR"/>
    <property type="match status" value="1"/>
</dbReference>
<evidence type="ECO:0000313" key="16">
    <source>
        <dbReference type="Ensembl" id="ENSGMOP00000053654.1"/>
    </source>
</evidence>
<name>A0A8C5C0J8_GADMO</name>
<comment type="similarity">
    <text evidence="12">Belongs to the G-protein coupled receptor 1 family.</text>
</comment>
<dbReference type="SUPFAM" id="SSF81321">
    <property type="entry name" value="Family A G protein-coupled receptor-like"/>
    <property type="match status" value="1"/>
</dbReference>
<dbReference type="GO" id="GO:0016501">
    <property type="term" value="F:prostacyclin receptor activity"/>
    <property type="evidence" value="ECO:0007669"/>
    <property type="project" value="TreeGrafter"/>
</dbReference>
<feature type="transmembrane region" description="Helical" evidence="14">
    <location>
        <begin position="99"/>
        <end position="120"/>
    </location>
</feature>
<evidence type="ECO:0000256" key="2">
    <source>
        <dbReference type="ARBA" id="ARBA00017628"/>
    </source>
</evidence>
<dbReference type="OMA" id="IHPFCGD"/>
<dbReference type="GeneTree" id="ENSGT01050000244902"/>
<dbReference type="Gene3D" id="1.20.1070.10">
    <property type="entry name" value="Rhodopsin 7-helix transmembrane proteins"/>
    <property type="match status" value="1"/>
</dbReference>
<accession>A0A8C5C0J8</accession>
<dbReference type="GeneID" id="115561299"/>
<evidence type="ECO:0000256" key="3">
    <source>
        <dbReference type="ARBA" id="ARBA00022475"/>
    </source>
</evidence>
<dbReference type="GO" id="GO:0048662">
    <property type="term" value="P:negative regulation of smooth muscle cell proliferation"/>
    <property type="evidence" value="ECO:0007669"/>
    <property type="project" value="TreeGrafter"/>
</dbReference>
<dbReference type="GO" id="GO:0005886">
    <property type="term" value="C:plasma membrane"/>
    <property type="evidence" value="ECO:0007669"/>
    <property type="project" value="UniProtKB-SubCell"/>
</dbReference>
<dbReference type="PRINTS" id="PR01788">
    <property type="entry name" value="PROSTANOIDR"/>
</dbReference>
<dbReference type="PROSITE" id="PS50262">
    <property type="entry name" value="G_PROTEIN_RECEP_F1_2"/>
    <property type="match status" value="1"/>
</dbReference>
<dbReference type="Pfam" id="PF00001">
    <property type="entry name" value="7tm_1"/>
    <property type="match status" value="1"/>
</dbReference>
<evidence type="ECO:0000256" key="6">
    <source>
        <dbReference type="ARBA" id="ARBA00023040"/>
    </source>
</evidence>
<keyword evidence="3" id="KW-1003">Cell membrane</keyword>
<evidence type="ECO:0000256" key="13">
    <source>
        <dbReference type="SAM" id="MobiDB-lite"/>
    </source>
</evidence>
<dbReference type="InterPro" id="IPR008365">
    <property type="entry name" value="Prostanoid_rcpt"/>
</dbReference>
<gene>
    <name evidence="16" type="primary">ptgir</name>
</gene>
<evidence type="ECO:0000313" key="17">
    <source>
        <dbReference type="Proteomes" id="UP000694546"/>
    </source>
</evidence>
<evidence type="ECO:0000256" key="5">
    <source>
        <dbReference type="ARBA" id="ARBA00022989"/>
    </source>
</evidence>
<dbReference type="InterPro" id="IPR000276">
    <property type="entry name" value="GPCR_Rhodpsn"/>
</dbReference>
<keyword evidence="8 12" id="KW-0675">Receptor</keyword>
<dbReference type="PROSITE" id="PS00237">
    <property type="entry name" value="G_PROTEIN_RECEP_F1_1"/>
    <property type="match status" value="1"/>
</dbReference>
<dbReference type="RefSeq" id="XP_030237106.1">
    <property type="nucleotide sequence ID" value="XM_030381246.1"/>
</dbReference>
<keyword evidence="7 14" id="KW-0472">Membrane</keyword>
<evidence type="ECO:0000256" key="4">
    <source>
        <dbReference type="ARBA" id="ARBA00022692"/>
    </source>
</evidence>
<dbReference type="InterPro" id="IPR017452">
    <property type="entry name" value="GPCR_Rhodpsn_7TM"/>
</dbReference>
<dbReference type="InterPro" id="IPR001105">
    <property type="entry name" value="Thbox_rcpt"/>
</dbReference>
<organism evidence="16 17">
    <name type="scientific">Gadus morhua</name>
    <name type="common">Atlantic cod</name>
    <dbReference type="NCBI Taxonomy" id="8049"/>
    <lineage>
        <taxon>Eukaryota</taxon>
        <taxon>Metazoa</taxon>
        <taxon>Chordata</taxon>
        <taxon>Craniata</taxon>
        <taxon>Vertebrata</taxon>
        <taxon>Euteleostomi</taxon>
        <taxon>Actinopterygii</taxon>
        <taxon>Neopterygii</taxon>
        <taxon>Teleostei</taxon>
        <taxon>Neoteleostei</taxon>
        <taxon>Acanthomorphata</taxon>
        <taxon>Zeiogadaria</taxon>
        <taxon>Gadariae</taxon>
        <taxon>Gadiformes</taxon>
        <taxon>Gadoidei</taxon>
        <taxon>Gadidae</taxon>
        <taxon>Gadus</taxon>
    </lineage>
</organism>
<evidence type="ECO:0000256" key="14">
    <source>
        <dbReference type="SAM" id="Phobius"/>
    </source>
</evidence>
<feature type="domain" description="G-protein coupled receptors family 1 profile" evidence="15">
    <location>
        <begin position="33"/>
        <end position="310"/>
    </location>
</feature>
<dbReference type="GO" id="GO:0007189">
    <property type="term" value="P:adenylate cyclase-activating G protein-coupled receptor signaling pathway"/>
    <property type="evidence" value="ECO:0007669"/>
    <property type="project" value="TreeGrafter"/>
</dbReference>
<dbReference type="Proteomes" id="UP000694546">
    <property type="component" value="Chromosome 16"/>
</dbReference>
<evidence type="ECO:0000256" key="11">
    <source>
        <dbReference type="ARBA" id="ARBA00029815"/>
    </source>
</evidence>
<keyword evidence="10 12" id="KW-0807">Transducer</keyword>
<feature type="region of interest" description="Disordered" evidence="13">
    <location>
        <begin position="344"/>
        <end position="374"/>
    </location>
</feature>
<dbReference type="PRINTS" id="PR00237">
    <property type="entry name" value="GPCRRHODOPSN"/>
</dbReference>
<evidence type="ECO:0000256" key="12">
    <source>
        <dbReference type="RuleBase" id="RU000688"/>
    </source>
</evidence>
<evidence type="ECO:0000259" key="15">
    <source>
        <dbReference type="PROSITE" id="PS50262"/>
    </source>
</evidence>
<feature type="transmembrane region" description="Helical" evidence="14">
    <location>
        <begin position="197"/>
        <end position="218"/>
    </location>
</feature>
<proteinExistence type="inferred from homology"/>
<sequence length="374" mass="40263">MLLNGGSCGNITNIIVRSGPGMSIFFFVAAVAGNLLALFILGVAQRRRSSKPSAFCILVTGLVVTDLLGTCLLSPPVFVCYAQQRSLLGLTGGRSLCDLFGFAMTFFGLAPMFILTAMAVERCLAVCRPYLYEQLARRCFTRLALLLIYLFSAAFCLLPFAGVGRHRQYCPGTWCFIDMSGGRGGAAGLAFSLSYSALMALLIGVVFVCNGAVIVALCRMHRSQRTRRGSVVSGRGTGSRRRALGWFGQGEEELDHLMLLASMTLIFVVCSLPLTIAGFINAVRPLADDEGNLTAFRFHAFNPIVDPWVFIICRKSVLRHFYLLLRCRLARCGVRTAAASAPSCTPARSQHLGGPDPAGRPLTEGSPPGPGSRC</sequence>
<reference evidence="16" key="2">
    <citation type="submission" date="2025-09" db="UniProtKB">
        <authorList>
            <consortium name="Ensembl"/>
        </authorList>
    </citation>
    <scope>IDENTIFICATION</scope>
</reference>
<evidence type="ECO:0000256" key="9">
    <source>
        <dbReference type="ARBA" id="ARBA00023180"/>
    </source>
</evidence>
<feature type="transmembrane region" description="Helical" evidence="14">
    <location>
        <begin position="140"/>
        <end position="161"/>
    </location>
</feature>
<feature type="transmembrane region" description="Helical" evidence="14">
    <location>
        <begin position="55"/>
        <end position="79"/>
    </location>
</feature>
<evidence type="ECO:0000256" key="8">
    <source>
        <dbReference type="ARBA" id="ARBA00023170"/>
    </source>
</evidence>
<dbReference type="PRINTS" id="PR00429">
    <property type="entry name" value="THROMBOXANER"/>
</dbReference>
<reference evidence="16" key="1">
    <citation type="submission" date="2025-08" db="UniProtKB">
        <authorList>
            <consortium name="Ensembl"/>
        </authorList>
    </citation>
    <scope>IDENTIFICATION</scope>
</reference>
<evidence type="ECO:0000256" key="7">
    <source>
        <dbReference type="ARBA" id="ARBA00023136"/>
    </source>
</evidence>
<feature type="transmembrane region" description="Helical" evidence="14">
    <location>
        <begin position="24"/>
        <end position="43"/>
    </location>
</feature>
<keyword evidence="17" id="KW-1185">Reference proteome</keyword>
<keyword evidence="9" id="KW-0325">Glycoprotein</keyword>
<feature type="transmembrane region" description="Helical" evidence="14">
    <location>
        <begin position="257"/>
        <end position="280"/>
    </location>
</feature>
<dbReference type="GO" id="GO:0007204">
    <property type="term" value="P:positive regulation of cytosolic calcium ion concentration"/>
    <property type="evidence" value="ECO:0007669"/>
    <property type="project" value="TreeGrafter"/>
</dbReference>
<dbReference type="GO" id="GO:0004960">
    <property type="term" value="F:thromboxane receptor activity"/>
    <property type="evidence" value="ECO:0007669"/>
    <property type="project" value="InterPro"/>
</dbReference>
<comment type="subcellular location">
    <subcellularLocation>
        <location evidence="1">Cell membrane</location>
        <topology evidence="1">Multi-pass membrane protein</topology>
    </subcellularLocation>
</comment>
<dbReference type="GO" id="GO:0006954">
    <property type="term" value="P:inflammatory response"/>
    <property type="evidence" value="ECO:0007669"/>
    <property type="project" value="TreeGrafter"/>
</dbReference>
<dbReference type="PANTHER" id="PTHR11866">
    <property type="entry name" value="G-PROTEIN COUPLED RECEPTOR FAMILY 1 MEMBER"/>
    <property type="match status" value="1"/>
</dbReference>
<keyword evidence="4 12" id="KW-0812">Transmembrane</keyword>
<keyword evidence="5 14" id="KW-1133">Transmembrane helix</keyword>
<dbReference type="RefSeq" id="XP_030237107.1">
    <property type="nucleotide sequence ID" value="XM_030381247.1"/>
</dbReference>
<dbReference type="AlphaFoldDB" id="A0A8C5C0J8"/>
<dbReference type="OrthoDB" id="5959154at2759"/>